<evidence type="ECO:0000313" key="6">
    <source>
        <dbReference type="EMBL" id="ASJ03387.1"/>
    </source>
</evidence>
<dbReference type="Gene3D" id="3.20.20.80">
    <property type="entry name" value="Glycosidases"/>
    <property type="match status" value="1"/>
</dbReference>
<keyword evidence="3" id="KW-0326">Glycosidase</keyword>
<keyword evidence="7" id="KW-1185">Reference proteome</keyword>
<dbReference type="PROSITE" id="PS00572">
    <property type="entry name" value="GLYCOSYL_HYDROL_F1_1"/>
    <property type="match status" value="1"/>
</dbReference>
<keyword evidence="2" id="KW-0378">Hydrolase</keyword>
<dbReference type="InterPro" id="IPR001360">
    <property type="entry name" value="Glyco_hydro_1"/>
</dbReference>
<feature type="active site" description="Nucleophile" evidence="4">
    <location>
        <position position="399"/>
    </location>
</feature>
<dbReference type="InterPro" id="IPR017853">
    <property type="entry name" value="GH"/>
</dbReference>
<dbReference type="GO" id="GO:0008422">
    <property type="term" value="F:beta-glucosidase activity"/>
    <property type="evidence" value="ECO:0007669"/>
    <property type="project" value="TreeGrafter"/>
</dbReference>
<evidence type="ECO:0000256" key="2">
    <source>
        <dbReference type="ARBA" id="ARBA00022801"/>
    </source>
</evidence>
<dbReference type="GO" id="GO:0005975">
    <property type="term" value="P:carbohydrate metabolic process"/>
    <property type="evidence" value="ECO:0007669"/>
    <property type="project" value="InterPro"/>
</dbReference>
<evidence type="ECO:0000256" key="1">
    <source>
        <dbReference type="ARBA" id="ARBA00010838"/>
    </source>
</evidence>
<sequence length="484" mass="56255">MKEFMWGVVQSAFQFEMGDPLRRFMDTRTDWWYWVRDPFNIKNDLVSGHLPENGINNYGLYEIDHQLAKDMGLNAYQITVEWSRIFPCPTYGVEVDFERDSYGLIKRIKITEETLRELEGLANLREVKHYREVLGNLKKLGFSTFVTLNHQTQPIWLHDPIEVRQNFEKARARGWVDEKAIIEFAKFAAFAAWKFGDLVDFWATFDEPMVTVELGYLAPYVGWPPGILNPKAAKSVIINQLVGHARAYDAVKAFSDKPVGIILNIIPAYPRDPNDPKDVKATENYDLFHNRIFLDGVNEGKVDLEFSRDYVKIDHLKRNDWIGDNYYTREVIRYTEPKYDELPIINFVGTEGYGYSSDPNSVSKDNNPTSDFGWECFPKGMYDSIMIGNEYGKPIYITENGIADSRDLLRPRYIQEHVKKMFEAVQAGADVRGYFHWALTDNYEWAMGFKIKFGLYEVDPISKQRIPRPRSIEAYKKTVQEGLP</sequence>
<dbReference type="PRINTS" id="PR00131">
    <property type="entry name" value="GLHYDRLASE1"/>
</dbReference>
<dbReference type="PANTHER" id="PTHR10353:SF209">
    <property type="entry name" value="GALACTOLIPID GALACTOSYLTRANSFERASE SFR2, CHLOROPLASTIC"/>
    <property type="match status" value="1"/>
</dbReference>
<dbReference type="InterPro" id="IPR018120">
    <property type="entry name" value="Glyco_hydro_1_AS"/>
</dbReference>
<accession>A0A2Z2MAI2</accession>
<gene>
    <name evidence="6" type="ORF">A3L09_09005</name>
</gene>
<organism evidence="6 7">
    <name type="scientific">Thermococcus profundus</name>
    <dbReference type="NCBI Taxonomy" id="49899"/>
    <lineage>
        <taxon>Archaea</taxon>
        <taxon>Methanobacteriati</taxon>
        <taxon>Methanobacteriota</taxon>
        <taxon>Thermococci</taxon>
        <taxon>Thermococcales</taxon>
        <taxon>Thermococcaceae</taxon>
        <taxon>Thermococcus</taxon>
    </lineage>
</organism>
<dbReference type="Pfam" id="PF00232">
    <property type="entry name" value="Glyco_hydro_1"/>
    <property type="match status" value="2"/>
</dbReference>
<dbReference type="InterPro" id="IPR053427">
    <property type="entry name" value="Beta-galactosidase"/>
</dbReference>
<dbReference type="SUPFAM" id="SSF51445">
    <property type="entry name" value="(Trans)glycosidases"/>
    <property type="match status" value="1"/>
</dbReference>
<evidence type="ECO:0000256" key="4">
    <source>
        <dbReference type="PROSITE-ProRule" id="PRU10055"/>
    </source>
</evidence>
<name>A0A2Z2MAI2_THEPR</name>
<dbReference type="OrthoDB" id="84443at2157"/>
<evidence type="ECO:0000313" key="7">
    <source>
        <dbReference type="Proteomes" id="UP000250179"/>
    </source>
</evidence>
<dbReference type="KEGG" id="tprf:A3L09_09005"/>
<dbReference type="EMBL" id="CP014862">
    <property type="protein sequence ID" value="ASJ03387.1"/>
    <property type="molecule type" value="Genomic_DNA"/>
</dbReference>
<proteinExistence type="inferred from homology"/>
<dbReference type="RefSeq" id="WP_088858643.1">
    <property type="nucleotide sequence ID" value="NZ_CP014862.1"/>
</dbReference>
<dbReference type="NCBIfam" id="NF041004">
    <property type="entry name" value="Beta_gal_BgaS"/>
    <property type="match status" value="1"/>
</dbReference>
<dbReference type="PANTHER" id="PTHR10353">
    <property type="entry name" value="GLYCOSYL HYDROLASE"/>
    <property type="match status" value="1"/>
</dbReference>
<protein>
    <submittedName>
        <fullName evidence="6">Beta-galactosidase</fullName>
    </submittedName>
</protein>
<evidence type="ECO:0000256" key="3">
    <source>
        <dbReference type="ARBA" id="ARBA00023295"/>
    </source>
</evidence>
<comment type="similarity">
    <text evidence="1 5">Belongs to the glycosyl hydrolase 1 family.</text>
</comment>
<dbReference type="Proteomes" id="UP000250179">
    <property type="component" value="Chromosome"/>
</dbReference>
<evidence type="ECO:0000256" key="5">
    <source>
        <dbReference type="RuleBase" id="RU003690"/>
    </source>
</evidence>
<reference evidence="6 7" key="1">
    <citation type="submission" date="2016-03" db="EMBL/GenBank/DDBJ databases">
        <title>Complete genome sequence of Thermococcus profundus strain DT5432.</title>
        <authorList>
            <person name="Oger P.M."/>
        </authorList>
    </citation>
    <scope>NUCLEOTIDE SEQUENCE [LARGE SCALE GENOMIC DNA]</scope>
    <source>
        <strain evidence="6 7">DT 5432</strain>
    </source>
</reference>
<dbReference type="AlphaFoldDB" id="A0A2Z2MAI2"/>
<dbReference type="GeneID" id="33320552"/>